<protein>
    <submittedName>
        <fullName evidence="3">Pentapeptide repeat-containing protein</fullName>
    </submittedName>
</protein>
<evidence type="ECO:0000313" key="3">
    <source>
        <dbReference type="EMBL" id="PBJ31884.1"/>
    </source>
</evidence>
<keyword evidence="2" id="KW-0812">Transmembrane</keyword>
<dbReference type="PANTHER" id="PTHR14136">
    <property type="entry name" value="BTB_POZ DOMAIN-CONTAINING PROTEIN KCTD9"/>
    <property type="match status" value="1"/>
</dbReference>
<comment type="caution">
    <text evidence="3">The sequence shown here is derived from an EMBL/GenBank/DDBJ whole genome shotgun (WGS) entry which is preliminary data.</text>
</comment>
<dbReference type="InterPro" id="IPR001646">
    <property type="entry name" value="5peptide_repeat"/>
</dbReference>
<feature type="transmembrane region" description="Helical" evidence="2">
    <location>
        <begin position="195"/>
        <end position="215"/>
    </location>
</feature>
<evidence type="ECO:0000313" key="4">
    <source>
        <dbReference type="Proteomes" id="UP000218842"/>
    </source>
</evidence>
<dbReference type="Gene3D" id="2.160.20.80">
    <property type="entry name" value="E3 ubiquitin-protein ligase SopA"/>
    <property type="match status" value="1"/>
</dbReference>
<dbReference type="Pfam" id="PF00805">
    <property type="entry name" value="Pentapeptide"/>
    <property type="match status" value="2"/>
</dbReference>
<organism evidence="3 4">
    <name type="scientific">Mycobacterium avium subsp. hominissuis</name>
    <dbReference type="NCBI Taxonomy" id="439334"/>
    <lineage>
        <taxon>Bacteria</taxon>
        <taxon>Bacillati</taxon>
        <taxon>Actinomycetota</taxon>
        <taxon>Actinomycetes</taxon>
        <taxon>Mycobacteriales</taxon>
        <taxon>Mycobacteriaceae</taxon>
        <taxon>Mycobacterium</taxon>
        <taxon>Mycobacterium avium complex (MAC)</taxon>
    </lineage>
</organism>
<accession>A0A2A3L4Y0</accession>
<feature type="region of interest" description="Disordered" evidence="1">
    <location>
        <begin position="35"/>
        <end position="129"/>
    </location>
</feature>
<dbReference type="InterPro" id="IPR051082">
    <property type="entry name" value="Pentapeptide-BTB/POZ_domain"/>
</dbReference>
<dbReference type="PANTHER" id="PTHR14136:SF17">
    <property type="entry name" value="BTB_POZ DOMAIN-CONTAINING PROTEIN KCTD9"/>
    <property type="match status" value="1"/>
</dbReference>
<dbReference type="Proteomes" id="UP000218842">
    <property type="component" value="Unassembled WGS sequence"/>
</dbReference>
<feature type="compositionally biased region" description="Polar residues" evidence="1">
    <location>
        <begin position="49"/>
        <end position="60"/>
    </location>
</feature>
<sequence>MIGARGYRDVLRACGSVKSDGCGARPASRCLVFGHVGRPNSEGSKRMTRQNGSGTKTRVTSAAAVLGRHGRRRGERVDGSAVSEADSAPTIETSAEPSVESDDDTAAEKPSSTDIDDKAGPGAMPGEPARRGRYAVELGSRSRGIPISWAVILVILAAALLFGWLAWLTSGQLAPWKGGSFSWMRHVTSSQWFDAAQTAAALLAIPALAAVALVLHRRQQLNYELKVMAHHNAVALQDTAVAAQRTAQEAAATAADQLDLDERKYDLEARRHSLAIKVRQDERERELRRRYDMIVGQLNGRDAPLRLAGAYALAALADDWHRTGIDAERQVCVNLLCAQLRTPPRPHPEDPEFRRSVVAILREHRLRADLPDVDYDAADAEKSWRACHIDLTGAVLSGMNFLGTDLSGVVFHGADLTQAVLADTNLTGAALTQATLTGGYLTNADLTRADLRWAELGSVDVSGATMDGALLAGARNFEPAARADAGS</sequence>
<dbReference type="SUPFAM" id="SSF141571">
    <property type="entry name" value="Pentapeptide repeat-like"/>
    <property type="match status" value="1"/>
</dbReference>
<keyword evidence="2" id="KW-0472">Membrane</keyword>
<name>A0A2A3L4Y0_MYCAV</name>
<keyword evidence="2" id="KW-1133">Transmembrane helix</keyword>
<gene>
    <name evidence="3" type="ORF">XV03_18705</name>
</gene>
<dbReference type="EMBL" id="LBGZ01000119">
    <property type="protein sequence ID" value="PBJ31884.1"/>
    <property type="molecule type" value="Genomic_DNA"/>
</dbReference>
<feature type="transmembrane region" description="Helical" evidence="2">
    <location>
        <begin position="147"/>
        <end position="167"/>
    </location>
</feature>
<dbReference type="AlphaFoldDB" id="A0A2A3L4Y0"/>
<evidence type="ECO:0000256" key="2">
    <source>
        <dbReference type="SAM" id="Phobius"/>
    </source>
</evidence>
<evidence type="ECO:0000256" key="1">
    <source>
        <dbReference type="SAM" id="MobiDB-lite"/>
    </source>
</evidence>
<proteinExistence type="predicted"/>
<reference evidence="3 4" key="1">
    <citation type="journal article" date="2017" name="Genome Biol. Evol.">
        <title>Population Structure and Local Adaptation of MAC Lung Disease Agent Mycobacterium avium subsp. hominissuis.</title>
        <authorList>
            <person name="Yano H."/>
            <person name="Iwamoto T."/>
            <person name="Nishiuchi Y."/>
            <person name="Nakajima C."/>
            <person name="Starkova D.A."/>
            <person name="Mokrousov I."/>
            <person name="Narvskaya O."/>
            <person name="Yoshida S."/>
            <person name="Arikawa K."/>
            <person name="Nakanishi N."/>
            <person name="Osaki K."/>
            <person name="Nakagawa I."/>
            <person name="Ato M."/>
            <person name="Suzuki Y."/>
            <person name="Maruyama F."/>
        </authorList>
    </citation>
    <scope>NUCLEOTIDE SEQUENCE [LARGE SCALE GENOMIC DNA]</scope>
    <source>
        <strain evidence="3 4">OCU466</strain>
    </source>
</reference>